<protein>
    <recommendedName>
        <fullName evidence="1">3-isopropylmalate dehydratase small subunit</fullName>
    </recommendedName>
    <alternativeName>
        <fullName evidence="3">Alpha-IPM isomerase</fullName>
    </alternativeName>
    <alternativeName>
        <fullName evidence="4">Isopropylmalate isomerase</fullName>
    </alternativeName>
</protein>
<sequence>MTVIGGRVWLFGDDLNTDVIHPPAFYSLDPDKVRRGLFHGYDPDIQPNIRPGDVVVAGRNFGCGSSRETSIRAIKLNGIGAVIAVDFARIFFRNATNNGLPCLTFADADDLARLRTGQRVRVHPEEATLRTEEDETIPLTPPGEFVRRIWAAGGLLELLPRANAPRP</sequence>
<dbReference type="OrthoDB" id="9777465at2"/>
<dbReference type="InterPro" id="IPR050075">
    <property type="entry name" value="LeuD"/>
</dbReference>
<evidence type="ECO:0000256" key="3">
    <source>
        <dbReference type="ARBA" id="ARBA00031631"/>
    </source>
</evidence>
<gene>
    <name evidence="6" type="ORF">BU204_10750</name>
</gene>
<dbReference type="InterPro" id="IPR015928">
    <property type="entry name" value="Aconitase/3IPM_dehydase_swvl"/>
</dbReference>
<dbReference type="AlphaFoldDB" id="A0A1Q8CTI7"/>
<evidence type="ECO:0000256" key="2">
    <source>
        <dbReference type="ARBA" id="ARBA00023239"/>
    </source>
</evidence>
<dbReference type="STRING" id="1912961.BU204_10750"/>
<feature type="domain" description="Aconitase A/isopropylmalate dehydratase small subunit swivel" evidence="5">
    <location>
        <begin position="54"/>
        <end position="107"/>
    </location>
</feature>
<evidence type="ECO:0000313" key="7">
    <source>
        <dbReference type="Proteomes" id="UP000185596"/>
    </source>
</evidence>
<proteinExistence type="predicted"/>
<dbReference type="NCBIfam" id="TIGR02087">
    <property type="entry name" value="LEUD_arch"/>
    <property type="match status" value="1"/>
</dbReference>
<organism evidence="6 7">
    <name type="scientific">Actinophytocola xanthii</name>
    <dbReference type="NCBI Taxonomy" id="1912961"/>
    <lineage>
        <taxon>Bacteria</taxon>
        <taxon>Bacillati</taxon>
        <taxon>Actinomycetota</taxon>
        <taxon>Actinomycetes</taxon>
        <taxon>Pseudonocardiales</taxon>
        <taxon>Pseudonocardiaceae</taxon>
    </lineage>
</organism>
<dbReference type="EMBL" id="MSIE01000015">
    <property type="protein sequence ID" value="OLF17676.1"/>
    <property type="molecule type" value="Genomic_DNA"/>
</dbReference>
<keyword evidence="2" id="KW-0456">Lyase</keyword>
<comment type="caution">
    <text evidence="6">The sequence shown here is derived from an EMBL/GenBank/DDBJ whole genome shotgun (WGS) entry which is preliminary data.</text>
</comment>
<dbReference type="Proteomes" id="UP000185596">
    <property type="component" value="Unassembled WGS sequence"/>
</dbReference>
<evidence type="ECO:0000313" key="6">
    <source>
        <dbReference type="EMBL" id="OLF17676.1"/>
    </source>
</evidence>
<dbReference type="InterPro" id="IPR011827">
    <property type="entry name" value="LeuD_type2/HacB/DmdB"/>
</dbReference>
<dbReference type="InterPro" id="IPR000573">
    <property type="entry name" value="AconitaseA/IPMdHydase_ssu_swvl"/>
</dbReference>
<dbReference type="PANTHER" id="PTHR43345">
    <property type="entry name" value="3-ISOPROPYLMALATE DEHYDRATASE SMALL SUBUNIT 2-RELATED-RELATED"/>
    <property type="match status" value="1"/>
</dbReference>
<dbReference type="Pfam" id="PF00694">
    <property type="entry name" value="Aconitase_C"/>
    <property type="match status" value="1"/>
</dbReference>
<dbReference type="Gene3D" id="3.20.19.10">
    <property type="entry name" value="Aconitase, domain 4"/>
    <property type="match status" value="1"/>
</dbReference>
<dbReference type="GO" id="GO:0016836">
    <property type="term" value="F:hydro-lyase activity"/>
    <property type="evidence" value="ECO:0007669"/>
    <property type="project" value="InterPro"/>
</dbReference>
<evidence type="ECO:0000259" key="5">
    <source>
        <dbReference type="Pfam" id="PF00694"/>
    </source>
</evidence>
<dbReference type="RefSeq" id="WP_075125468.1">
    <property type="nucleotide sequence ID" value="NZ_MSIE01000015.1"/>
</dbReference>
<accession>A0A1Q8CTI7</accession>
<evidence type="ECO:0000256" key="1">
    <source>
        <dbReference type="ARBA" id="ARBA00017233"/>
    </source>
</evidence>
<name>A0A1Q8CTI7_9PSEU</name>
<reference evidence="6 7" key="1">
    <citation type="submission" date="2016-12" db="EMBL/GenBank/DDBJ databases">
        <title>The draft genome sequence of Actinophytocola sp. 11-183.</title>
        <authorList>
            <person name="Wang W."/>
            <person name="Yuan L."/>
        </authorList>
    </citation>
    <scope>NUCLEOTIDE SEQUENCE [LARGE SCALE GENOMIC DNA]</scope>
    <source>
        <strain evidence="6 7">11-183</strain>
    </source>
</reference>
<dbReference type="SUPFAM" id="SSF52016">
    <property type="entry name" value="LeuD/IlvD-like"/>
    <property type="match status" value="1"/>
</dbReference>
<dbReference type="PANTHER" id="PTHR43345:SF10">
    <property type="entry name" value="3-ISOPROPYLMALATE DEHYDRATASE SMALL SUBUNIT 1"/>
    <property type="match status" value="1"/>
</dbReference>
<keyword evidence="7" id="KW-1185">Reference proteome</keyword>
<evidence type="ECO:0000256" key="4">
    <source>
        <dbReference type="ARBA" id="ARBA00033368"/>
    </source>
</evidence>